<name>A0A0A9BJL8_ARUDO</name>
<dbReference type="EMBL" id="GBRH01233771">
    <property type="protein sequence ID" value="JAD64124.1"/>
    <property type="molecule type" value="Transcribed_RNA"/>
</dbReference>
<feature type="compositionally biased region" description="Basic and acidic residues" evidence="1">
    <location>
        <begin position="1"/>
        <end position="14"/>
    </location>
</feature>
<proteinExistence type="predicted"/>
<organism evidence="2">
    <name type="scientific">Arundo donax</name>
    <name type="common">Giant reed</name>
    <name type="synonym">Donax arundinaceus</name>
    <dbReference type="NCBI Taxonomy" id="35708"/>
    <lineage>
        <taxon>Eukaryota</taxon>
        <taxon>Viridiplantae</taxon>
        <taxon>Streptophyta</taxon>
        <taxon>Embryophyta</taxon>
        <taxon>Tracheophyta</taxon>
        <taxon>Spermatophyta</taxon>
        <taxon>Magnoliopsida</taxon>
        <taxon>Liliopsida</taxon>
        <taxon>Poales</taxon>
        <taxon>Poaceae</taxon>
        <taxon>PACMAD clade</taxon>
        <taxon>Arundinoideae</taxon>
        <taxon>Arundineae</taxon>
        <taxon>Arundo</taxon>
    </lineage>
</organism>
<dbReference type="AlphaFoldDB" id="A0A0A9BJL8"/>
<reference evidence="2" key="1">
    <citation type="submission" date="2014-09" db="EMBL/GenBank/DDBJ databases">
        <authorList>
            <person name="Magalhaes I.L.F."/>
            <person name="Oliveira U."/>
            <person name="Santos F.R."/>
            <person name="Vidigal T.H.D.A."/>
            <person name="Brescovit A.D."/>
            <person name="Santos A.J."/>
        </authorList>
    </citation>
    <scope>NUCLEOTIDE SEQUENCE</scope>
    <source>
        <tissue evidence="2">Shoot tissue taken approximately 20 cm above the soil surface</tissue>
    </source>
</reference>
<protein>
    <submittedName>
        <fullName evidence="2">Uncharacterized protein</fullName>
    </submittedName>
</protein>
<accession>A0A0A9BJL8</accession>
<evidence type="ECO:0000313" key="2">
    <source>
        <dbReference type="EMBL" id="JAD64124.1"/>
    </source>
</evidence>
<reference evidence="2" key="2">
    <citation type="journal article" date="2015" name="Data Brief">
        <title>Shoot transcriptome of the giant reed, Arundo donax.</title>
        <authorList>
            <person name="Barrero R.A."/>
            <person name="Guerrero F.D."/>
            <person name="Moolhuijzen P."/>
            <person name="Goolsby J.A."/>
            <person name="Tidwell J."/>
            <person name="Bellgard S.E."/>
            <person name="Bellgard M.I."/>
        </authorList>
    </citation>
    <scope>NUCLEOTIDE SEQUENCE</scope>
    <source>
        <tissue evidence="2">Shoot tissue taken approximately 20 cm above the soil surface</tissue>
    </source>
</reference>
<feature type="region of interest" description="Disordered" evidence="1">
    <location>
        <begin position="1"/>
        <end position="23"/>
    </location>
</feature>
<evidence type="ECO:0000256" key="1">
    <source>
        <dbReference type="SAM" id="MobiDB-lite"/>
    </source>
</evidence>
<sequence>MSAGRGLEKRLLERSRKRSCAQA</sequence>